<reference evidence="2 3" key="1">
    <citation type="submission" date="2017-06" db="EMBL/GenBank/DDBJ databases">
        <authorList>
            <person name="Kim H.J."/>
            <person name="Triplett B.A."/>
        </authorList>
    </citation>
    <scope>NUCLEOTIDE SEQUENCE [LARGE SCALE GENOMIC DNA]</scope>
    <source>
        <strain evidence="2">FRACA_ARgP5</strain>
    </source>
</reference>
<protein>
    <submittedName>
        <fullName evidence="2">Uncharacterized protein</fullName>
    </submittedName>
</protein>
<dbReference type="Proteomes" id="UP000234331">
    <property type="component" value="Unassembled WGS sequence"/>
</dbReference>
<dbReference type="EMBL" id="FZMO01000080">
    <property type="protein sequence ID" value="SNQ47125.1"/>
    <property type="molecule type" value="Genomic_DNA"/>
</dbReference>
<feature type="compositionally biased region" description="Low complexity" evidence="1">
    <location>
        <begin position="61"/>
        <end position="71"/>
    </location>
</feature>
<accession>A0A2I2KN80</accession>
<evidence type="ECO:0000256" key="1">
    <source>
        <dbReference type="SAM" id="MobiDB-lite"/>
    </source>
</evidence>
<gene>
    <name evidence="2" type="ORF">FRACA_1700017</name>
</gene>
<evidence type="ECO:0000313" key="2">
    <source>
        <dbReference type="EMBL" id="SNQ47125.1"/>
    </source>
</evidence>
<sequence length="204" mass="21294">MLGPEARRRSCSASSSASSSSAAARSCSVTGPCSSCSQSTSSRSRSRSRLKRSASATYADSPRSAASTRISSRRSSGIVTVTFFVAIQSTILPVPYSLPVDRCSGSLPPTLSGRCSATDADAALSTLVQTVALSEDPAMRPLSESWLDQRARGQAAWGLAYLTKKQQRRGGTPAAATGRTRLRGTEGEVTVSRATRADTRPAAT</sequence>
<evidence type="ECO:0000313" key="3">
    <source>
        <dbReference type="Proteomes" id="UP000234331"/>
    </source>
</evidence>
<proteinExistence type="predicted"/>
<name>A0A2I2KN80_9ACTN</name>
<feature type="compositionally biased region" description="Low complexity" evidence="1">
    <location>
        <begin position="11"/>
        <end position="43"/>
    </location>
</feature>
<feature type="compositionally biased region" description="Basic and acidic residues" evidence="1">
    <location>
        <begin position="195"/>
        <end position="204"/>
    </location>
</feature>
<organism evidence="2 3">
    <name type="scientific">Frankia canadensis</name>
    <dbReference type="NCBI Taxonomy" id="1836972"/>
    <lineage>
        <taxon>Bacteria</taxon>
        <taxon>Bacillati</taxon>
        <taxon>Actinomycetota</taxon>
        <taxon>Actinomycetes</taxon>
        <taxon>Frankiales</taxon>
        <taxon>Frankiaceae</taxon>
        <taxon>Frankia</taxon>
    </lineage>
</organism>
<feature type="region of interest" description="Disordered" evidence="1">
    <location>
        <begin position="168"/>
        <end position="204"/>
    </location>
</feature>
<keyword evidence="3" id="KW-1185">Reference proteome</keyword>
<feature type="region of interest" description="Disordered" evidence="1">
    <location>
        <begin position="1"/>
        <end position="71"/>
    </location>
</feature>
<dbReference type="AlphaFoldDB" id="A0A2I2KN80"/>